<reference evidence="2" key="1">
    <citation type="submission" date="2018-12" db="EMBL/GenBank/DDBJ databases">
        <title>Dusodibacter welbiota gen. nov., sp. nov., isolated from human faeces and emended description of the Oscillibacter genus.</title>
        <authorList>
            <person name="Le Roy T."/>
            <person name="Van der Smissen P."/>
            <person name="Delzenne N."/>
            <person name="Muccioli G."/>
            <person name="Collet J.F."/>
            <person name="Cani P.D."/>
        </authorList>
    </citation>
    <scope>NUCLEOTIDE SEQUENCE [LARGE SCALE GENOMIC DNA]</scope>
    <source>
        <strain evidence="2">J115</strain>
    </source>
</reference>
<name>A0A4D7ATQ4_9FIRM</name>
<proteinExistence type="predicted"/>
<protein>
    <submittedName>
        <fullName evidence="1">Uncharacterized protein</fullName>
    </submittedName>
</protein>
<dbReference type="RefSeq" id="WP_021751481.1">
    <property type="nucleotide sequence ID" value="NZ_CP034413.3"/>
</dbReference>
<dbReference type="AlphaFoldDB" id="A0A4D7ATQ4"/>
<dbReference type="Proteomes" id="UP000298642">
    <property type="component" value="Chromosome"/>
</dbReference>
<gene>
    <name evidence="1" type="ORF">EIO64_17690</name>
</gene>
<evidence type="ECO:0000313" key="1">
    <source>
        <dbReference type="EMBL" id="QCI60813.1"/>
    </source>
</evidence>
<organism evidence="1 2">
    <name type="scientific">Dysosmobacter welbionis</name>
    <dbReference type="NCBI Taxonomy" id="2093857"/>
    <lineage>
        <taxon>Bacteria</taxon>
        <taxon>Bacillati</taxon>
        <taxon>Bacillota</taxon>
        <taxon>Clostridia</taxon>
        <taxon>Eubacteriales</taxon>
        <taxon>Oscillospiraceae</taxon>
        <taxon>Dysosmobacter</taxon>
    </lineage>
</organism>
<keyword evidence="2" id="KW-1185">Reference proteome</keyword>
<sequence>MPLEVIENITRVEADNRERKASAEAKAKQIVADAQRDGLALLQQTRAAAADRGRELLRQAEARAAARGDEIGQEAQAEAERLRREAEKRLDMAADLIVGRVVKD</sequence>
<dbReference type="GeneID" id="89520998"/>
<evidence type="ECO:0000313" key="2">
    <source>
        <dbReference type="Proteomes" id="UP000298642"/>
    </source>
</evidence>
<dbReference type="KEGG" id="obj:EIO64_17690"/>
<dbReference type="EMBL" id="CP034413">
    <property type="protein sequence ID" value="QCI60813.1"/>
    <property type="molecule type" value="Genomic_DNA"/>
</dbReference>
<dbReference type="Gene3D" id="1.20.5.2950">
    <property type="match status" value="1"/>
</dbReference>
<accession>A0A4D7ATQ4</accession>